<dbReference type="GO" id="GO:1903501">
    <property type="term" value="P:positive regulation of mitotic actomyosin contractile ring assembly"/>
    <property type="evidence" value="ECO:0007669"/>
    <property type="project" value="EnsemblFungi"/>
</dbReference>
<dbReference type="OrthoDB" id="4070347at2759"/>
<keyword evidence="2" id="KW-1185">Reference proteome</keyword>
<dbReference type="GO" id="GO:1901901">
    <property type="term" value="P:regulation of protein localization to cell division site involved in cytokinesis"/>
    <property type="evidence" value="ECO:0007669"/>
    <property type="project" value="EnsemblFungi"/>
</dbReference>
<dbReference type="Proteomes" id="UP000190274">
    <property type="component" value="Chromosome C"/>
</dbReference>
<sequence>MSGSPIPQLVNISHALQSAFVQKLRSEVKTFTDSVRLSDEQTQKIDEYIISLESAFAEFTRDNEHIERRDAHVTAADEQLYSGLKTMYADYLSQLVKLKERSVNQEERVGGDRPVEYVCDELPYKQPNERKLYVDQLLKDSSVAGKLARNNKFLEGIVNLSVLDSTVPDNVQCYLAILRKVGYSDQEIARRMPHAGGQGDNDNRGNGTLGFTSITNVEQVQQSNSDLKTKLISSVPEEPKKKISFSKYLKKGDVVNEAPKRPLENAENGSALVKPAVKRAKLESNSSSPTLASILKTENNKKKRNPIRFVDDEKLLTVYGDELPSKGLIVSPSKLRKVLKPFRDGEPREITYSAWNNQKLLELSFPEPEEGSDIVDIKGGLVPCETRAAPAYRLTFTSFSKTLTKVPLEPAEYDDADSSLSQKPLIVRAFGKNCLLLQKDRGGIPYKRVPEVHANEYPVRPISN</sequence>
<evidence type="ECO:0000313" key="2">
    <source>
        <dbReference type="Proteomes" id="UP000190274"/>
    </source>
</evidence>
<evidence type="ECO:0000313" key="1">
    <source>
        <dbReference type="EMBL" id="SCU81739.1"/>
    </source>
</evidence>
<dbReference type="EMBL" id="LT598459">
    <property type="protein sequence ID" value="SCU81739.1"/>
    <property type="molecule type" value="Genomic_DNA"/>
</dbReference>
<accession>A0A1G4IX91</accession>
<organism evidence="1 2">
    <name type="scientific">Lachancea dasiensis</name>
    <dbReference type="NCBI Taxonomy" id="1072105"/>
    <lineage>
        <taxon>Eukaryota</taxon>
        <taxon>Fungi</taxon>
        <taxon>Dikarya</taxon>
        <taxon>Ascomycota</taxon>
        <taxon>Saccharomycotina</taxon>
        <taxon>Saccharomycetes</taxon>
        <taxon>Saccharomycetales</taxon>
        <taxon>Saccharomycetaceae</taxon>
        <taxon>Lachancea</taxon>
    </lineage>
</organism>
<dbReference type="GO" id="GO:0031126">
    <property type="term" value="P:sno(s)RNA 3'-end processing"/>
    <property type="evidence" value="ECO:0007669"/>
    <property type="project" value="EnsemblFungi"/>
</dbReference>
<dbReference type="GO" id="GO:0003723">
    <property type="term" value="F:RNA binding"/>
    <property type="evidence" value="ECO:0007669"/>
    <property type="project" value="EnsemblFungi"/>
</dbReference>
<protein>
    <submittedName>
        <fullName evidence="1">LADA_0C00804g1_1</fullName>
    </submittedName>
</protein>
<dbReference type="GO" id="GO:0003682">
    <property type="term" value="F:chromatin binding"/>
    <property type="evidence" value="ECO:0007669"/>
    <property type="project" value="EnsemblFungi"/>
</dbReference>
<dbReference type="STRING" id="1266660.A0A1G4IX91"/>
<dbReference type="GO" id="GO:0031124">
    <property type="term" value="P:mRNA 3'-end processing"/>
    <property type="evidence" value="ECO:0007669"/>
    <property type="project" value="EnsemblFungi"/>
</dbReference>
<reference evidence="2" key="1">
    <citation type="submission" date="2016-03" db="EMBL/GenBank/DDBJ databases">
        <authorList>
            <person name="Devillers H."/>
        </authorList>
    </citation>
    <scope>NUCLEOTIDE SEQUENCE [LARGE SCALE GENOMIC DNA]</scope>
</reference>
<dbReference type="GO" id="GO:0005847">
    <property type="term" value="C:mRNA cleavage and polyadenylation specificity factor complex"/>
    <property type="evidence" value="ECO:0007669"/>
    <property type="project" value="EnsemblFungi"/>
</dbReference>
<dbReference type="GO" id="GO:0030846">
    <property type="term" value="P:termination of RNA polymerase II transcription, poly(A)-coupled"/>
    <property type="evidence" value="ECO:0007669"/>
    <property type="project" value="EnsemblFungi"/>
</dbReference>
<dbReference type="AlphaFoldDB" id="A0A1G4IX91"/>
<name>A0A1G4IX91_9SACH</name>
<proteinExistence type="predicted"/>
<dbReference type="GO" id="GO:0005829">
    <property type="term" value="C:cytosol"/>
    <property type="evidence" value="ECO:0007669"/>
    <property type="project" value="EnsemblFungi"/>
</dbReference>
<gene>
    <name evidence="1" type="ORF">LADA_0C00804G</name>
</gene>